<evidence type="ECO:0000313" key="2">
    <source>
        <dbReference type="EMBL" id="GJM54002.1"/>
    </source>
</evidence>
<proteinExistence type="predicted"/>
<name>A0AAV5AZ24_9FLAO</name>
<accession>A0AAV5AZ24</accession>
<reference evidence="1 4" key="1">
    <citation type="submission" date="2021-11" db="EMBL/GenBank/DDBJ databases">
        <title>Draft genome sequence of Capnocytophaga sp. strain KC07075 isolated from cat oral cavity.</title>
        <authorList>
            <person name="Suzuki M."/>
            <person name="Imaoka K."/>
            <person name="Kimura M."/>
            <person name="Morikawa S."/>
            <person name="Maeda K."/>
        </authorList>
    </citation>
    <scope>NUCLEOTIDE SEQUENCE</scope>
    <source>
        <strain evidence="1">KC07075</strain>
        <strain evidence="2 4">KC07079</strain>
    </source>
</reference>
<organism evidence="1 3">
    <name type="scientific">Capnocytophaga catalasegens</name>
    <dbReference type="NCBI Taxonomy" id="1004260"/>
    <lineage>
        <taxon>Bacteria</taxon>
        <taxon>Pseudomonadati</taxon>
        <taxon>Bacteroidota</taxon>
        <taxon>Flavobacteriia</taxon>
        <taxon>Flavobacteriales</taxon>
        <taxon>Flavobacteriaceae</taxon>
        <taxon>Capnocytophaga</taxon>
    </lineage>
</organism>
<keyword evidence="4" id="KW-1185">Reference proteome</keyword>
<dbReference type="AlphaFoldDB" id="A0AAV5AZ24"/>
<evidence type="ECO:0000313" key="1">
    <source>
        <dbReference type="EMBL" id="GJM51271.1"/>
    </source>
</evidence>
<gene>
    <name evidence="1" type="ORF">RCZ15_22440</name>
    <name evidence="2" type="ORF">RCZ16_23180</name>
</gene>
<comment type="caution">
    <text evidence="1">The sequence shown here is derived from an EMBL/GenBank/DDBJ whole genome shotgun (WGS) entry which is preliminary data.</text>
</comment>
<evidence type="ECO:0000313" key="3">
    <source>
        <dbReference type="Proteomes" id="UP001207736"/>
    </source>
</evidence>
<evidence type="ECO:0000313" key="4">
    <source>
        <dbReference type="Proteomes" id="UP001208692"/>
    </source>
</evidence>
<evidence type="ECO:0008006" key="5">
    <source>
        <dbReference type="Google" id="ProtNLM"/>
    </source>
</evidence>
<dbReference type="Proteomes" id="UP001208692">
    <property type="component" value="Unassembled WGS sequence"/>
</dbReference>
<dbReference type="EMBL" id="BQKA01000047">
    <property type="protein sequence ID" value="GJM51271.1"/>
    <property type="molecule type" value="Genomic_DNA"/>
</dbReference>
<dbReference type="Proteomes" id="UP001207736">
    <property type="component" value="Unassembled WGS sequence"/>
</dbReference>
<dbReference type="Gene3D" id="2.60.40.1820">
    <property type="match status" value="1"/>
</dbReference>
<dbReference type="EMBL" id="BQKB01000056">
    <property type="protein sequence ID" value="GJM54002.1"/>
    <property type="molecule type" value="Genomic_DNA"/>
</dbReference>
<dbReference type="RefSeq" id="WP_264847804.1">
    <property type="nucleotide sequence ID" value="NZ_BPMA01000082.1"/>
</dbReference>
<sequence length="186" mass="20472">MKIERKHIILGLVAVLGGSMMNFVSGKVNQAKAVFEKIEIKLSTIKRIRIANSALKFDVDISLQNPTSQDFTASSGGLLKGRLYRVYLKEKLLIMGSLNDIEGINLPVGGTHTFKDISVSIPLIDVGKELLSIVGGGDIFSGLTALTQKGLLDKVKSIEFQNLLKDLRYEIDIEGFGQIYTFKEKL</sequence>
<protein>
    <recommendedName>
        <fullName evidence="5">Late embryogenesis abundant protein LEA-2 subgroup domain-containing protein</fullName>
    </recommendedName>
</protein>